<dbReference type="AlphaFoldDB" id="K1JR14"/>
<reference evidence="5 6" key="1">
    <citation type="submission" date="2012-05" db="EMBL/GenBank/DDBJ databases">
        <title>The Genome Sequence of Sutterella wadsworthensis 2_1_59BFAA.</title>
        <authorList>
            <consortium name="The Broad Institute Genome Sequencing Platform"/>
            <person name="Earl A."/>
            <person name="Ward D."/>
            <person name="Feldgarden M."/>
            <person name="Gevers D."/>
            <person name="Daigneault M."/>
            <person name="Strauss J."/>
            <person name="Allen-Vercoe E."/>
            <person name="Walker B."/>
            <person name="Young S.K."/>
            <person name="Zeng Q."/>
            <person name="Gargeya S."/>
            <person name="Fitzgerald M."/>
            <person name="Haas B."/>
            <person name="Abouelleil A."/>
            <person name="Alvarado L."/>
            <person name="Arachchi H.M."/>
            <person name="Berlin A.M."/>
            <person name="Chapman S.B."/>
            <person name="Goldberg J."/>
            <person name="Griggs A."/>
            <person name="Gujja S."/>
            <person name="Hansen M."/>
            <person name="Howarth C."/>
            <person name="Imamovic A."/>
            <person name="Larimer J."/>
            <person name="McCowen C."/>
            <person name="Montmayeur A."/>
            <person name="Murphy C."/>
            <person name="Neiman D."/>
            <person name="Pearson M."/>
            <person name="Priest M."/>
            <person name="Roberts A."/>
            <person name="Saif S."/>
            <person name="Shea T."/>
            <person name="Sisk P."/>
            <person name="Sykes S."/>
            <person name="Wortman J."/>
            <person name="Nusbaum C."/>
            <person name="Birren B."/>
        </authorList>
    </citation>
    <scope>NUCLEOTIDE SEQUENCE [LARGE SCALE GENOMIC DNA]</scope>
    <source>
        <strain evidence="5 6">2_1_59BFAA</strain>
    </source>
</reference>
<feature type="domain" description="AMP-dependent synthetase/ligase" evidence="3">
    <location>
        <begin position="101"/>
        <end position="307"/>
    </location>
</feature>
<dbReference type="PATRIC" id="fig|742823.3.peg.2254"/>
<dbReference type="Proteomes" id="UP000005835">
    <property type="component" value="Unassembled WGS sequence"/>
</dbReference>
<dbReference type="HOGENOM" id="CLU_000022_59_0_4"/>
<dbReference type="InterPro" id="IPR045851">
    <property type="entry name" value="AMP-bd_C_sf"/>
</dbReference>
<evidence type="ECO:0000256" key="1">
    <source>
        <dbReference type="ARBA" id="ARBA00006432"/>
    </source>
</evidence>
<dbReference type="EMBL" id="ADMG01000053">
    <property type="protein sequence ID" value="EKB30147.1"/>
    <property type="molecule type" value="Genomic_DNA"/>
</dbReference>
<sequence length="454" mass="48202">MPSLTTGAGPSMSVAALALSEPDRTAVVDASRRITWAELARLVSDRTASLLQPAPGRPAFLIPKPDLNGLVDILAHWEAHIPAVLVSPKLTSAEQDALKSHADSIAEPLPDGTAFVVFTSGTTGLPKPAILTRESLTAGARAMIRALRMTSSDVLQLSLSPARVGGLGIIMRTLAAGSTIALSPGFSGARFPETLARNGVTFASLVPAMLADVLERNPDWRNPPHLRAILIGGAPFPDRLRAEAARRGIPIMTTYGMTETGSTSAVSAYETRLSPVPVGEVPLAGTSFRTVDGVLCLKGPMLFAGYWGRPAPVHDGWFETGDAGLVNHDGSIRILGRTSDMIITGGEKVVPSEVESALESLPGIREALVVGIPDEKWGQIVTALLVSDTDPHPQSDAIVCGLAARLARWKSPRRIAWVNSLPLTSAGKRNRNPEVLRDLEFDVLHYRHSTEAPL</sequence>
<protein>
    <recommendedName>
        <fullName evidence="7">O-succinylbenzoate-CoA ligase</fullName>
    </recommendedName>
</protein>
<dbReference type="RefSeq" id="WP_005437131.1">
    <property type="nucleotide sequence ID" value="NZ_JH815521.1"/>
</dbReference>
<dbReference type="InterPro" id="IPR042099">
    <property type="entry name" value="ANL_N_sf"/>
</dbReference>
<comment type="similarity">
    <text evidence="1">Belongs to the ATP-dependent AMP-binding enzyme family.</text>
</comment>
<evidence type="ECO:0000313" key="6">
    <source>
        <dbReference type="Proteomes" id="UP000005835"/>
    </source>
</evidence>
<dbReference type="eggNOG" id="COG0318">
    <property type="taxonomic scope" value="Bacteria"/>
</dbReference>
<dbReference type="InterPro" id="IPR000873">
    <property type="entry name" value="AMP-dep_synth/lig_dom"/>
</dbReference>
<dbReference type="GO" id="GO:0006631">
    <property type="term" value="P:fatty acid metabolic process"/>
    <property type="evidence" value="ECO:0007669"/>
    <property type="project" value="TreeGrafter"/>
</dbReference>
<dbReference type="Gene3D" id="3.30.300.30">
    <property type="match status" value="1"/>
</dbReference>
<gene>
    <name evidence="5" type="ORF">HMPREF9465_02245</name>
</gene>
<evidence type="ECO:0000259" key="4">
    <source>
        <dbReference type="Pfam" id="PF13193"/>
    </source>
</evidence>
<dbReference type="OrthoDB" id="9766486at2"/>
<organism evidence="5 6">
    <name type="scientific">Sutterella wadsworthensis 2_1_59BFAA</name>
    <dbReference type="NCBI Taxonomy" id="742823"/>
    <lineage>
        <taxon>Bacteria</taxon>
        <taxon>Pseudomonadati</taxon>
        <taxon>Pseudomonadota</taxon>
        <taxon>Betaproteobacteria</taxon>
        <taxon>Burkholderiales</taxon>
        <taxon>Sutterellaceae</taxon>
        <taxon>Sutterella</taxon>
    </lineage>
</organism>
<comment type="caution">
    <text evidence="5">The sequence shown here is derived from an EMBL/GenBank/DDBJ whole genome shotgun (WGS) entry which is preliminary data.</text>
</comment>
<dbReference type="InterPro" id="IPR025110">
    <property type="entry name" value="AMP-bd_C"/>
</dbReference>
<name>K1JR14_9BURK</name>
<dbReference type="Pfam" id="PF13193">
    <property type="entry name" value="AMP-binding_C"/>
    <property type="match status" value="1"/>
</dbReference>
<dbReference type="Pfam" id="PF00501">
    <property type="entry name" value="AMP-binding"/>
    <property type="match status" value="1"/>
</dbReference>
<evidence type="ECO:0008006" key="7">
    <source>
        <dbReference type="Google" id="ProtNLM"/>
    </source>
</evidence>
<dbReference type="PROSITE" id="PS00455">
    <property type="entry name" value="AMP_BINDING"/>
    <property type="match status" value="1"/>
</dbReference>
<accession>K1JR14</accession>
<dbReference type="PANTHER" id="PTHR43201">
    <property type="entry name" value="ACYL-COA SYNTHETASE"/>
    <property type="match status" value="1"/>
</dbReference>
<dbReference type="Gene3D" id="3.40.50.12780">
    <property type="entry name" value="N-terminal domain of ligase-like"/>
    <property type="match status" value="2"/>
</dbReference>
<dbReference type="STRING" id="742823.HMPREF9465_02245"/>
<feature type="domain" description="AMP-binding enzyme C-terminal" evidence="4">
    <location>
        <begin position="353"/>
        <end position="428"/>
    </location>
</feature>
<dbReference type="InterPro" id="IPR020845">
    <property type="entry name" value="AMP-binding_CS"/>
</dbReference>
<dbReference type="GO" id="GO:0031956">
    <property type="term" value="F:medium-chain fatty acid-CoA ligase activity"/>
    <property type="evidence" value="ECO:0007669"/>
    <property type="project" value="TreeGrafter"/>
</dbReference>
<keyword evidence="2" id="KW-0436">Ligase</keyword>
<keyword evidence="6" id="KW-1185">Reference proteome</keyword>
<evidence type="ECO:0000256" key="2">
    <source>
        <dbReference type="ARBA" id="ARBA00022598"/>
    </source>
</evidence>
<evidence type="ECO:0000259" key="3">
    <source>
        <dbReference type="Pfam" id="PF00501"/>
    </source>
</evidence>
<evidence type="ECO:0000313" key="5">
    <source>
        <dbReference type="EMBL" id="EKB30147.1"/>
    </source>
</evidence>
<dbReference type="PANTHER" id="PTHR43201:SF5">
    <property type="entry name" value="MEDIUM-CHAIN ACYL-COA LIGASE ACSF2, MITOCHONDRIAL"/>
    <property type="match status" value="1"/>
</dbReference>
<proteinExistence type="inferred from homology"/>
<dbReference type="SUPFAM" id="SSF56801">
    <property type="entry name" value="Acetyl-CoA synthetase-like"/>
    <property type="match status" value="1"/>
</dbReference>